<gene>
    <name evidence="1" type="ORF">Tco_0874916</name>
</gene>
<sequence length="269" mass="31319">MTSPSIIEIGIRQVSLDTGGAFLTDVEVEFPEASKLILITFVRNLNVTLNTQGDVYRLGKKHKCHTEYSGKDCSSVLDMHPLMAIRVFSCSSIFWDNYYGKQYYHGEQLNASLMYYHGEQLNESLMYYHGEQLNASLMMSSWKGTIIMKNIYGKQYYHGEQLNASLMGETPLEAKKLYDQVKDRDNYHREQYYHGEQNCYGEQYYHGEQYWEILPKEILGDTTQRDIEEILGDTTQRDIEEILGDTTQRDIEEILGDTTQRDIEDPKTY</sequence>
<evidence type="ECO:0000313" key="2">
    <source>
        <dbReference type="Proteomes" id="UP001151760"/>
    </source>
</evidence>
<proteinExistence type="predicted"/>
<dbReference type="Proteomes" id="UP001151760">
    <property type="component" value="Unassembled WGS sequence"/>
</dbReference>
<dbReference type="EMBL" id="BQNB010013457">
    <property type="protein sequence ID" value="GJT16210.1"/>
    <property type="molecule type" value="Genomic_DNA"/>
</dbReference>
<reference evidence="1" key="1">
    <citation type="journal article" date="2022" name="Int. J. Mol. Sci.">
        <title>Draft Genome of Tanacetum Coccineum: Genomic Comparison of Closely Related Tanacetum-Family Plants.</title>
        <authorList>
            <person name="Yamashiro T."/>
            <person name="Shiraishi A."/>
            <person name="Nakayama K."/>
            <person name="Satake H."/>
        </authorList>
    </citation>
    <scope>NUCLEOTIDE SEQUENCE</scope>
</reference>
<comment type="caution">
    <text evidence="1">The sequence shown here is derived from an EMBL/GenBank/DDBJ whole genome shotgun (WGS) entry which is preliminary data.</text>
</comment>
<accession>A0ABQ5BMZ0</accession>
<keyword evidence="2" id="KW-1185">Reference proteome</keyword>
<evidence type="ECO:0000313" key="1">
    <source>
        <dbReference type="EMBL" id="GJT16210.1"/>
    </source>
</evidence>
<organism evidence="1 2">
    <name type="scientific">Tanacetum coccineum</name>
    <dbReference type="NCBI Taxonomy" id="301880"/>
    <lineage>
        <taxon>Eukaryota</taxon>
        <taxon>Viridiplantae</taxon>
        <taxon>Streptophyta</taxon>
        <taxon>Embryophyta</taxon>
        <taxon>Tracheophyta</taxon>
        <taxon>Spermatophyta</taxon>
        <taxon>Magnoliopsida</taxon>
        <taxon>eudicotyledons</taxon>
        <taxon>Gunneridae</taxon>
        <taxon>Pentapetalae</taxon>
        <taxon>asterids</taxon>
        <taxon>campanulids</taxon>
        <taxon>Asterales</taxon>
        <taxon>Asteraceae</taxon>
        <taxon>Asteroideae</taxon>
        <taxon>Anthemideae</taxon>
        <taxon>Anthemidinae</taxon>
        <taxon>Tanacetum</taxon>
    </lineage>
</organism>
<protein>
    <submittedName>
        <fullName evidence="1">Uncharacterized protein</fullName>
    </submittedName>
</protein>
<name>A0ABQ5BMZ0_9ASTR</name>
<reference evidence="1" key="2">
    <citation type="submission" date="2022-01" db="EMBL/GenBank/DDBJ databases">
        <authorList>
            <person name="Yamashiro T."/>
            <person name="Shiraishi A."/>
            <person name="Satake H."/>
            <person name="Nakayama K."/>
        </authorList>
    </citation>
    <scope>NUCLEOTIDE SEQUENCE</scope>
</reference>